<dbReference type="RefSeq" id="WP_074829822.1">
    <property type="nucleotide sequence ID" value="NZ_FOEV01000018.1"/>
</dbReference>
<dbReference type="GeneID" id="300268794"/>
<organism evidence="1 2">
    <name type="scientific">Pseudomonas lutea</name>
    <dbReference type="NCBI Taxonomy" id="243924"/>
    <lineage>
        <taxon>Bacteria</taxon>
        <taxon>Pseudomonadati</taxon>
        <taxon>Pseudomonadota</taxon>
        <taxon>Gammaproteobacteria</taxon>
        <taxon>Pseudomonadales</taxon>
        <taxon>Pseudomonadaceae</taxon>
        <taxon>Pseudomonas</taxon>
    </lineage>
</organism>
<proteinExistence type="predicted"/>
<evidence type="ECO:0000313" key="1">
    <source>
        <dbReference type="EMBL" id="SER38149.1"/>
    </source>
</evidence>
<comment type="caution">
    <text evidence="1">The sequence shown here is derived from an EMBL/GenBank/DDBJ whole genome shotgun (WGS) entry which is preliminary data.</text>
</comment>
<protein>
    <submittedName>
        <fullName evidence="1">Uncharacterized protein</fullName>
    </submittedName>
</protein>
<accession>A0A9X8MH79</accession>
<dbReference type="AlphaFoldDB" id="A0A9X8MH79"/>
<sequence>MPIQFTPFRTPRLTVELRELPIGDAIDLVAKSPIYHEANTTALLKVICKPSDRQAAGQVDDPRLWTVQERGAVIAHYLVHQSGTGDFPIGDGGARFSQYMKFDVQTAEPVTVGPVADDVWTLYPLLGFMAESIERLVVTGRIKGGRVGWIIACLAAQMRRSDDIEFAGINHTPDLGMTFCERLENLSDAVLDDWLFDRVQIMRQFPDSDFADMLDSYLAATAQAQHLLNMGFNEEGIVYISEVAGTPPARFPLPDLLSERTARFLALFDEPARGADKAP</sequence>
<reference evidence="1 2" key="1">
    <citation type="submission" date="2016-10" db="EMBL/GenBank/DDBJ databases">
        <authorList>
            <person name="Varghese N."/>
            <person name="Submissions S."/>
        </authorList>
    </citation>
    <scope>NUCLEOTIDE SEQUENCE [LARGE SCALE GENOMIC DNA]</scope>
    <source>
        <strain evidence="1 2">LMG 21974</strain>
    </source>
</reference>
<dbReference type="EMBL" id="FOEV01000018">
    <property type="protein sequence ID" value="SER38149.1"/>
    <property type="molecule type" value="Genomic_DNA"/>
</dbReference>
<name>A0A9X8MH79_9PSED</name>
<dbReference type="Proteomes" id="UP000183210">
    <property type="component" value="Unassembled WGS sequence"/>
</dbReference>
<gene>
    <name evidence="1" type="ORF">SAMN05216409_118127</name>
</gene>
<evidence type="ECO:0000313" key="2">
    <source>
        <dbReference type="Proteomes" id="UP000183210"/>
    </source>
</evidence>